<dbReference type="PANTHER" id="PTHR43721">
    <property type="entry name" value="ELONGATION FACTOR TU-RELATED"/>
    <property type="match status" value="1"/>
</dbReference>
<evidence type="ECO:0000259" key="9">
    <source>
        <dbReference type="PROSITE" id="PS51722"/>
    </source>
</evidence>
<keyword evidence="11" id="KW-1185">Reference proteome</keyword>
<dbReference type="SUPFAM" id="SSF46785">
    <property type="entry name" value="Winged helix' DNA-binding domain"/>
    <property type="match status" value="3"/>
</dbReference>
<proteinExistence type="predicted"/>
<evidence type="ECO:0000256" key="4">
    <source>
        <dbReference type="ARBA" id="ARBA00022741"/>
    </source>
</evidence>
<dbReference type="Pfam" id="PF03144">
    <property type="entry name" value="GTP_EFTU_D2"/>
    <property type="match status" value="1"/>
</dbReference>
<dbReference type="InterPro" id="IPR015191">
    <property type="entry name" value="SelB_WHD4"/>
</dbReference>
<dbReference type="EMBL" id="JAESWC010000002">
    <property type="protein sequence ID" value="MBL4935194.1"/>
    <property type="molecule type" value="Genomic_DNA"/>
</dbReference>
<dbReference type="CDD" id="cd04171">
    <property type="entry name" value="SelB"/>
    <property type="match status" value="1"/>
</dbReference>
<evidence type="ECO:0000256" key="1">
    <source>
        <dbReference type="ARBA" id="ARBA00004496"/>
    </source>
</evidence>
<dbReference type="Pfam" id="PF09106">
    <property type="entry name" value="WHD_2nd_SelB"/>
    <property type="match status" value="1"/>
</dbReference>
<dbReference type="InterPro" id="IPR015190">
    <property type="entry name" value="Elong_fac_SelB-wing-hlx_typ-2"/>
</dbReference>
<keyword evidence="4" id="KW-0547">Nucleotide-binding</keyword>
<dbReference type="InterPro" id="IPR057335">
    <property type="entry name" value="Beta-barrel_SelB"/>
</dbReference>
<accession>A0ABS1TA31</accession>
<keyword evidence="5" id="KW-0648">Protein biosynthesis</keyword>
<dbReference type="InterPro" id="IPR031157">
    <property type="entry name" value="G_TR_CS"/>
</dbReference>
<dbReference type="CDD" id="cd03696">
    <property type="entry name" value="SelB_II"/>
    <property type="match status" value="1"/>
</dbReference>
<dbReference type="GO" id="GO:0003746">
    <property type="term" value="F:translation elongation factor activity"/>
    <property type="evidence" value="ECO:0007669"/>
    <property type="project" value="UniProtKB-KW"/>
</dbReference>
<dbReference type="PANTHER" id="PTHR43721:SF22">
    <property type="entry name" value="ELONGATION FACTOR TU, MITOCHONDRIAL"/>
    <property type="match status" value="1"/>
</dbReference>
<name>A0ABS1TA31_9CLOT</name>
<dbReference type="Pfam" id="PF25461">
    <property type="entry name" value="Beta-barrel_SelB"/>
    <property type="match status" value="1"/>
</dbReference>
<dbReference type="InterPro" id="IPR005225">
    <property type="entry name" value="Small_GTP-bd"/>
</dbReference>
<evidence type="ECO:0000256" key="7">
    <source>
        <dbReference type="ARBA" id="ARBA00025526"/>
    </source>
</evidence>
<evidence type="ECO:0000256" key="6">
    <source>
        <dbReference type="ARBA" id="ARBA00023134"/>
    </source>
</evidence>
<dbReference type="Gene3D" id="1.10.10.10">
    <property type="entry name" value="Winged helix-like DNA-binding domain superfamily/Winged helix DNA-binding domain"/>
    <property type="match status" value="1"/>
</dbReference>
<dbReference type="InterPro" id="IPR050055">
    <property type="entry name" value="EF-Tu_GTPase"/>
</dbReference>
<dbReference type="CDD" id="cd15491">
    <property type="entry name" value="selB_III"/>
    <property type="match status" value="1"/>
</dbReference>
<comment type="caution">
    <text evidence="10">The sequence shown here is derived from an EMBL/GenBank/DDBJ whole genome shotgun (WGS) entry which is preliminary data.</text>
</comment>
<dbReference type="InterPro" id="IPR004161">
    <property type="entry name" value="EFTu-like_2"/>
</dbReference>
<dbReference type="SUPFAM" id="SSF50465">
    <property type="entry name" value="EF-Tu/eEF-1alpha/eIF2-gamma C-terminal domain"/>
    <property type="match status" value="1"/>
</dbReference>
<dbReference type="SUPFAM" id="SSF52540">
    <property type="entry name" value="P-loop containing nucleoside triphosphate hydrolases"/>
    <property type="match status" value="1"/>
</dbReference>
<dbReference type="SUPFAM" id="SSF50447">
    <property type="entry name" value="Translation proteins"/>
    <property type="match status" value="1"/>
</dbReference>
<comment type="function">
    <text evidence="7">Translation factor necessary for the incorporation of selenocysteine into proteins. It probably replaces EF-Tu for the insertion of selenocysteine directed by the UGA codon. SelB binds GTP and GDP.</text>
</comment>
<reference evidence="10 11" key="1">
    <citation type="submission" date="2021-01" db="EMBL/GenBank/DDBJ databases">
        <title>Genome public.</title>
        <authorList>
            <person name="Liu C."/>
            <person name="Sun Q."/>
        </authorList>
    </citation>
    <scope>NUCLEOTIDE SEQUENCE [LARGE SCALE GENOMIC DNA]</scope>
    <source>
        <strain evidence="10 11">YIM B02515</strain>
    </source>
</reference>
<organism evidence="10 11">
    <name type="scientific">Clostridium rhizosphaerae</name>
    <dbReference type="NCBI Taxonomy" id="2803861"/>
    <lineage>
        <taxon>Bacteria</taxon>
        <taxon>Bacillati</taxon>
        <taxon>Bacillota</taxon>
        <taxon>Clostridia</taxon>
        <taxon>Eubacteriales</taxon>
        <taxon>Clostridiaceae</taxon>
        <taxon>Clostridium</taxon>
    </lineage>
</organism>
<dbReference type="PROSITE" id="PS00301">
    <property type="entry name" value="G_TR_1"/>
    <property type="match status" value="1"/>
</dbReference>
<evidence type="ECO:0000313" key="10">
    <source>
        <dbReference type="EMBL" id="MBL4935194.1"/>
    </source>
</evidence>
<evidence type="ECO:0000256" key="5">
    <source>
        <dbReference type="ARBA" id="ARBA00022917"/>
    </source>
</evidence>
<feature type="domain" description="Tr-type G" evidence="9">
    <location>
        <begin position="1"/>
        <end position="172"/>
    </location>
</feature>
<evidence type="ECO:0000313" key="11">
    <source>
        <dbReference type="Proteomes" id="UP000632377"/>
    </source>
</evidence>
<evidence type="ECO:0000256" key="3">
    <source>
        <dbReference type="ARBA" id="ARBA00022490"/>
    </source>
</evidence>
<dbReference type="InterPro" id="IPR027417">
    <property type="entry name" value="P-loop_NTPase"/>
</dbReference>
<dbReference type="Pfam" id="PF00009">
    <property type="entry name" value="GTP_EFTU"/>
    <property type="match status" value="1"/>
</dbReference>
<dbReference type="InterPro" id="IPR036388">
    <property type="entry name" value="WH-like_DNA-bd_sf"/>
</dbReference>
<dbReference type="NCBIfam" id="TIGR00231">
    <property type="entry name" value="small_GTP"/>
    <property type="match status" value="1"/>
</dbReference>
<dbReference type="Gene3D" id="1.10.10.2770">
    <property type="match status" value="1"/>
</dbReference>
<dbReference type="PROSITE" id="PS51722">
    <property type="entry name" value="G_TR_2"/>
    <property type="match status" value="1"/>
</dbReference>
<protein>
    <recommendedName>
        <fullName evidence="2">Selenocysteine-specific elongation factor</fullName>
    </recommendedName>
    <alternativeName>
        <fullName evidence="8">SelB translation factor</fullName>
    </alternativeName>
</protein>
<dbReference type="NCBIfam" id="TIGR00475">
    <property type="entry name" value="selB"/>
    <property type="match status" value="1"/>
</dbReference>
<keyword evidence="3" id="KW-0963">Cytoplasm</keyword>
<dbReference type="PRINTS" id="PR00315">
    <property type="entry name" value="ELONGATNFCT"/>
</dbReference>
<dbReference type="Gene3D" id="2.40.30.10">
    <property type="entry name" value="Translation factors"/>
    <property type="match status" value="2"/>
</dbReference>
<keyword evidence="6" id="KW-0342">GTP-binding</keyword>
<dbReference type="InterPro" id="IPR004535">
    <property type="entry name" value="Transl_elong_SelB"/>
</dbReference>
<dbReference type="Pfam" id="PF09107">
    <property type="entry name" value="WHD_3rd_SelB"/>
    <property type="match status" value="1"/>
</dbReference>
<gene>
    <name evidence="10" type="primary">selB</name>
    <name evidence="10" type="ORF">JK636_05430</name>
</gene>
<sequence length="635" mass="72170">MKHVIIGTAGHIDHGKTTLIKALTGRETDTLREEKERGISINLGFTFFDLPSGKRAGIIDVPGHEKFIKNALAGVSSIDVVLLVIAADEGIMPQTKEHFDILQLLNIKKGIIVLTKADLVDDEWLSMVQEEIKEYFKGTFLEKAPIHSVSSKTGAGIKELVQDIDKITEEVEAKDTEGHFRLTVDRVFSVSGFGTVVTGTIISGRINEGEAVQVYPSMQISRVRGIQVHENSVKYAEAGQRCAINLSNVKVEEIKRGDIISKEAIMESSLMIDCKLNYLKSCDKPLENRQRVRIYHGTSEILCRVIILDQEQIMPGESAYVQLRLEETLTAQRNDRFVIRNYSPMYTIGGGIIIEPAAKKAKRFDSNYIEELKIKESGSAESILEKTIEKLSSEYPDETIILKALGKNEENLEEKLKVLLKDKIIVKLISLDKPLYIHKNFIKEKTSEIEKMLLKYHLDNPLKVGISKEEIKNKIFGKNIKQKTYDEILKLLEERNILSFHGSFIALKEFQIKYNKDQQRIKDKIIAAFEESRYNPPKYEDLAAAEKDKKSFKMVYDSLLDMGELIKTSEDCIFLNEYYEEAKKLVVDFINEKGSISAAEARDLFTTSRKFAVALLENFDNLKITKRVEDVRVLY</sequence>
<dbReference type="Gene3D" id="3.40.50.300">
    <property type="entry name" value="P-loop containing nucleotide triphosphate hydrolases"/>
    <property type="match status" value="1"/>
</dbReference>
<dbReference type="InterPro" id="IPR009000">
    <property type="entry name" value="Transl_B-barrel_sf"/>
</dbReference>
<dbReference type="InterPro" id="IPR000795">
    <property type="entry name" value="T_Tr_GTP-bd_dom"/>
</dbReference>
<comment type="subcellular location">
    <subcellularLocation>
        <location evidence="1">Cytoplasm</location>
    </subcellularLocation>
</comment>
<dbReference type="InterPro" id="IPR009001">
    <property type="entry name" value="Transl_elong_EF1A/Init_IF2_C"/>
</dbReference>
<dbReference type="Proteomes" id="UP000632377">
    <property type="component" value="Unassembled WGS sequence"/>
</dbReference>
<evidence type="ECO:0000256" key="2">
    <source>
        <dbReference type="ARBA" id="ARBA00015953"/>
    </source>
</evidence>
<dbReference type="RefSeq" id="WP_202747799.1">
    <property type="nucleotide sequence ID" value="NZ_JAESWC010000002.1"/>
</dbReference>
<evidence type="ECO:0000256" key="8">
    <source>
        <dbReference type="ARBA" id="ARBA00031615"/>
    </source>
</evidence>
<dbReference type="InterPro" id="IPR036390">
    <property type="entry name" value="WH_DNA-bd_sf"/>
</dbReference>
<keyword evidence="10" id="KW-0251">Elongation factor</keyword>